<comment type="caution">
    <text evidence="9">The sequence shown here is derived from an EMBL/GenBank/DDBJ whole genome shotgun (WGS) entry which is preliminary data.</text>
</comment>
<keyword evidence="2 7" id="KW-0812">Transmembrane</keyword>
<keyword evidence="10" id="KW-1185">Reference proteome</keyword>
<keyword evidence="4 7" id="KW-0472">Membrane</keyword>
<feature type="transmembrane region" description="Helical" evidence="7">
    <location>
        <begin position="7"/>
        <end position="31"/>
    </location>
</feature>
<keyword evidence="3 7" id="KW-1133">Transmembrane helix</keyword>
<dbReference type="OrthoDB" id="2988756at2759"/>
<gene>
    <name evidence="9" type="ORF">MPDQ_004568</name>
</gene>
<dbReference type="PANTHER" id="PTHR33048">
    <property type="entry name" value="PTH11-LIKE INTEGRAL MEMBRANE PROTEIN (AFU_ORTHOLOGUE AFUA_5G11245)"/>
    <property type="match status" value="1"/>
</dbReference>
<comment type="similarity">
    <text evidence="5">Belongs to the SAT4 family.</text>
</comment>
<dbReference type="PROSITE" id="PS51257">
    <property type="entry name" value="PROKAR_LIPOPROTEIN"/>
    <property type="match status" value="1"/>
</dbReference>
<dbReference type="InterPro" id="IPR049326">
    <property type="entry name" value="Rhodopsin_dom_fungi"/>
</dbReference>
<evidence type="ECO:0000256" key="1">
    <source>
        <dbReference type="ARBA" id="ARBA00004141"/>
    </source>
</evidence>
<dbReference type="EMBL" id="VIFY01000003">
    <property type="protein sequence ID" value="TQB77168.1"/>
    <property type="molecule type" value="Genomic_DNA"/>
</dbReference>
<evidence type="ECO:0000256" key="7">
    <source>
        <dbReference type="SAM" id="Phobius"/>
    </source>
</evidence>
<evidence type="ECO:0000256" key="3">
    <source>
        <dbReference type="ARBA" id="ARBA00022989"/>
    </source>
</evidence>
<reference evidence="9 10" key="1">
    <citation type="submission" date="2019-06" db="EMBL/GenBank/DDBJ databases">
        <title>Wine fermentation using esterase from Monascus purpureus.</title>
        <authorList>
            <person name="Geng C."/>
            <person name="Zhang Y."/>
        </authorList>
    </citation>
    <scope>NUCLEOTIDE SEQUENCE [LARGE SCALE GENOMIC DNA]</scope>
    <source>
        <strain evidence="9">HQ1</strain>
    </source>
</reference>
<evidence type="ECO:0000313" key="10">
    <source>
        <dbReference type="Proteomes" id="UP000319663"/>
    </source>
</evidence>
<evidence type="ECO:0000259" key="8">
    <source>
        <dbReference type="Pfam" id="PF20684"/>
    </source>
</evidence>
<evidence type="ECO:0000256" key="4">
    <source>
        <dbReference type="ARBA" id="ARBA00023136"/>
    </source>
</evidence>
<evidence type="ECO:0000256" key="2">
    <source>
        <dbReference type="ARBA" id="ARBA00022692"/>
    </source>
</evidence>
<name>A0A507R704_MONPU</name>
<evidence type="ECO:0000313" key="9">
    <source>
        <dbReference type="EMBL" id="TQB77168.1"/>
    </source>
</evidence>
<protein>
    <recommendedName>
        <fullName evidence="8">Rhodopsin domain-containing protein</fullName>
    </recommendedName>
</protein>
<evidence type="ECO:0000256" key="6">
    <source>
        <dbReference type="SAM" id="MobiDB-lite"/>
    </source>
</evidence>
<sequence>MRWRVRFAYILIGTTYIATVLSILLGCHPMHKNWQIYPNPGNHCQPAISEIDVYVTVVLNVATDIYLITIPTPILFKARLPIHEKLELLVLFSGGIFVMVAGILRAVLIVTAGPNGAQQAGSWACRETFVAIVVNNAPIVYPTIRRALRSPNGWSSFTHSLKCHLLGSRYQSQSSAYGEGYPRSTSTKDIAMSKRSEKRRRFRHPLSLPTNTYTTRIPTLTDSQWDNLSEEQMILPTFRQQPPTIAAGSVDSFYSEGIKVTQETIVESREKKRANITVK</sequence>
<dbReference type="AlphaFoldDB" id="A0A507R704"/>
<dbReference type="PANTHER" id="PTHR33048:SF2">
    <property type="entry name" value="SRPK"/>
    <property type="match status" value="1"/>
</dbReference>
<feature type="region of interest" description="Disordered" evidence="6">
    <location>
        <begin position="177"/>
        <end position="200"/>
    </location>
</feature>
<accession>A0A507R704</accession>
<organism evidence="9 10">
    <name type="scientific">Monascus purpureus</name>
    <name type="common">Red mold</name>
    <name type="synonym">Monascus anka</name>
    <dbReference type="NCBI Taxonomy" id="5098"/>
    <lineage>
        <taxon>Eukaryota</taxon>
        <taxon>Fungi</taxon>
        <taxon>Dikarya</taxon>
        <taxon>Ascomycota</taxon>
        <taxon>Pezizomycotina</taxon>
        <taxon>Eurotiomycetes</taxon>
        <taxon>Eurotiomycetidae</taxon>
        <taxon>Eurotiales</taxon>
        <taxon>Aspergillaceae</taxon>
        <taxon>Monascus</taxon>
    </lineage>
</organism>
<evidence type="ECO:0000256" key="5">
    <source>
        <dbReference type="ARBA" id="ARBA00038359"/>
    </source>
</evidence>
<dbReference type="GO" id="GO:0016020">
    <property type="term" value="C:membrane"/>
    <property type="evidence" value="ECO:0007669"/>
    <property type="project" value="UniProtKB-SubCell"/>
</dbReference>
<feature type="transmembrane region" description="Helical" evidence="7">
    <location>
        <begin position="51"/>
        <end position="76"/>
    </location>
</feature>
<comment type="subcellular location">
    <subcellularLocation>
        <location evidence="1">Membrane</location>
        <topology evidence="1">Multi-pass membrane protein</topology>
    </subcellularLocation>
</comment>
<dbReference type="InterPro" id="IPR052337">
    <property type="entry name" value="SAT4-like"/>
</dbReference>
<dbReference type="STRING" id="5098.A0A507R704"/>
<dbReference type="Pfam" id="PF20684">
    <property type="entry name" value="Fung_rhodopsin"/>
    <property type="match status" value="1"/>
</dbReference>
<dbReference type="Proteomes" id="UP000319663">
    <property type="component" value="Unassembled WGS sequence"/>
</dbReference>
<feature type="domain" description="Rhodopsin" evidence="8">
    <location>
        <begin position="2"/>
        <end position="146"/>
    </location>
</feature>
<proteinExistence type="inferred from homology"/>
<feature type="transmembrane region" description="Helical" evidence="7">
    <location>
        <begin position="88"/>
        <end position="110"/>
    </location>
</feature>